<dbReference type="GO" id="GO:0031298">
    <property type="term" value="C:replication fork protection complex"/>
    <property type="evidence" value="ECO:0007669"/>
    <property type="project" value="TreeGrafter"/>
</dbReference>
<evidence type="ECO:0000256" key="7">
    <source>
        <dbReference type="SAM" id="MobiDB-lite"/>
    </source>
</evidence>
<feature type="compositionally biased region" description="Acidic residues" evidence="7">
    <location>
        <begin position="1"/>
        <end position="10"/>
    </location>
</feature>
<feature type="compositionally biased region" description="Acidic residues" evidence="7">
    <location>
        <begin position="232"/>
        <end position="242"/>
    </location>
</feature>
<dbReference type="EMBL" id="JANVFS010000022">
    <property type="protein sequence ID" value="KAJ4475171.1"/>
    <property type="molecule type" value="Genomic_DNA"/>
</dbReference>
<comment type="function">
    <text evidence="6">Plays an important role in the control of DNA replication and the maintenance of replication fork stability.</text>
</comment>
<evidence type="ECO:0000256" key="2">
    <source>
        <dbReference type="ARBA" id="ARBA00006075"/>
    </source>
</evidence>
<dbReference type="Pfam" id="PF07962">
    <property type="entry name" value="Swi3"/>
    <property type="match status" value="1"/>
</dbReference>
<dbReference type="AlphaFoldDB" id="A0A9W9DKQ4"/>
<comment type="similarity">
    <text evidence="2 6">Belongs to the CSM3 family.</text>
</comment>
<dbReference type="GO" id="GO:0000076">
    <property type="term" value="P:DNA replication checkpoint signaling"/>
    <property type="evidence" value="ECO:0007669"/>
    <property type="project" value="UniProtKB-UniRule"/>
</dbReference>
<feature type="compositionally biased region" description="Polar residues" evidence="7">
    <location>
        <begin position="320"/>
        <end position="341"/>
    </location>
</feature>
<evidence type="ECO:0000256" key="1">
    <source>
        <dbReference type="ARBA" id="ARBA00004123"/>
    </source>
</evidence>
<evidence type="ECO:0000313" key="10">
    <source>
        <dbReference type="Proteomes" id="UP001150238"/>
    </source>
</evidence>
<keyword evidence="5 6" id="KW-0131">Cell cycle</keyword>
<feature type="region of interest" description="Disordered" evidence="7">
    <location>
        <begin position="97"/>
        <end position="145"/>
    </location>
</feature>
<feature type="region of interest" description="Disordered" evidence="7">
    <location>
        <begin position="311"/>
        <end position="348"/>
    </location>
</feature>
<evidence type="ECO:0000313" key="9">
    <source>
        <dbReference type="EMBL" id="KAJ4475171.1"/>
    </source>
</evidence>
<dbReference type="GO" id="GO:0006974">
    <property type="term" value="P:DNA damage response"/>
    <property type="evidence" value="ECO:0007669"/>
    <property type="project" value="UniProtKB-KW"/>
</dbReference>
<comment type="subcellular location">
    <subcellularLocation>
        <location evidence="1 6">Nucleus</location>
    </subcellularLocation>
</comment>
<dbReference type="GO" id="GO:0031297">
    <property type="term" value="P:replication fork processing"/>
    <property type="evidence" value="ECO:0007669"/>
    <property type="project" value="UniProtKB-UniRule"/>
</dbReference>
<feature type="compositionally biased region" description="Basic and acidic residues" evidence="7">
    <location>
        <begin position="130"/>
        <end position="145"/>
    </location>
</feature>
<feature type="region of interest" description="Disordered" evidence="7">
    <location>
        <begin position="219"/>
        <end position="298"/>
    </location>
</feature>
<proteinExistence type="inferred from homology"/>
<reference evidence="9" key="2">
    <citation type="journal article" date="2023" name="Proc. Natl. Acad. Sci. U.S.A.">
        <title>A global phylogenomic analysis of the shiitake genus Lentinula.</title>
        <authorList>
            <person name="Sierra-Patev S."/>
            <person name="Min B."/>
            <person name="Naranjo-Ortiz M."/>
            <person name="Looney B."/>
            <person name="Konkel Z."/>
            <person name="Slot J.C."/>
            <person name="Sakamoto Y."/>
            <person name="Steenwyk J.L."/>
            <person name="Rokas A."/>
            <person name="Carro J."/>
            <person name="Camarero S."/>
            <person name="Ferreira P."/>
            <person name="Molpeceres G."/>
            <person name="Ruiz-Duenas F.J."/>
            <person name="Serrano A."/>
            <person name="Henrissat B."/>
            <person name="Drula E."/>
            <person name="Hughes K.W."/>
            <person name="Mata J.L."/>
            <person name="Ishikawa N.K."/>
            <person name="Vargas-Isla R."/>
            <person name="Ushijima S."/>
            <person name="Smith C.A."/>
            <person name="Donoghue J."/>
            <person name="Ahrendt S."/>
            <person name="Andreopoulos W."/>
            <person name="He G."/>
            <person name="LaButti K."/>
            <person name="Lipzen A."/>
            <person name="Ng V."/>
            <person name="Riley R."/>
            <person name="Sandor L."/>
            <person name="Barry K."/>
            <person name="Martinez A.T."/>
            <person name="Xiao Y."/>
            <person name="Gibbons J.G."/>
            <person name="Terashima K."/>
            <person name="Grigoriev I.V."/>
            <person name="Hibbett D."/>
        </authorList>
    </citation>
    <scope>NUCLEOTIDE SEQUENCE</scope>
    <source>
        <strain evidence="9">Sp2 HRB7682 ss15</strain>
    </source>
</reference>
<dbReference type="InterPro" id="IPR012923">
    <property type="entry name" value="Csm3"/>
</dbReference>
<feature type="compositionally biased region" description="Basic and acidic residues" evidence="7">
    <location>
        <begin position="415"/>
        <end position="429"/>
    </location>
</feature>
<dbReference type="PANTHER" id="PTHR13220:SF11">
    <property type="entry name" value="TIMELESS-INTERACTING PROTEIN"/>
    <property type="match status" value="1"/>
</dbReference>
<evidence type="ECO:0000259" key="8">
    <source>
        <dbReference type="Pfam" id="PF07962"/>
    </source>
</evidence>
<comment type="caution">
    <text evidence="9">The sequence shown here is derived from an EMBL/GenBank/DDBJ whole genome shotgun (WGS) entry which is preliminary data.</text>
</comment>
<feature type="compositionally biased region" description="Low complexity" evidence="7">
    <location>
        <begin position="262"/>
        <end position="276"/>
    </location>
</feature>
<feature type="region of interest" description="Disordered" evidence="7">
    <location>
        <begin position="415"/>
        <end position="456"/>
    </location>
</feature>
<accession>A0A9W9DKQ4</accession>
<feature type="compositionally biased region" description="Basic and acidic residues" evidence="7">
    <location>
        <begin position="219"/>
        <end position="231"/>
    </location>
</feature>
<evidence type="ECO:0000256" key="3">
    <source>
        <dbReference type="ARBA" id="ARBA00022763"/>
    </source>
</evidence>
<organism evidence="9 10">
    <name type="scientific">Lentinula lateritia</name>
    <dbReference type="NCBI Taxonomy" id="40482"/>
    <lineage>
        <taxon>Eukaryota</taxon>
        <taxon>Fungi</taxon>
        <taxon>Dikarya</taxon>
        <taxon>Basidiomycota</taxon>
        <taxon>Agaricomycotina</taxon>
        <taxon>Agaricomycetes</taxon>
        <taxon>Agaricomycetidae</taxon>
        <taxon>Agaricales</taxon>
        <taxon>Marasmiineae</taxon>
        <taxon>Omphalotaceae</taxon>
        <taxon>Lentinula</taxon>
    </lineage>
</organism>
<dbReference type="GO" id="GO:0003677">
    <property type="term" value="F:DNA binding"/>
    <property type="evidence" value="ECO:0007669"/>
    <property type="project" value="TreeGrafter"/>
</dbReference>
<dbReference type="Proteomes" id="UP001150238">
    <property type="component" value="Unassembled WGS sequence"/>
</dbReference>
<evidence type="ECO:0000256" key="4">
    <source>
        <dbReference type="ARBA" id="ARBA00023242"/>
    </source>
</evidence>
<dbReference type="GO" id="GO:0043111">
    <property type="term" value="P:replication fork arrest"/>
    <property type="evidence" value="ECO:0007669"/>
    <property type="project" value="TreeGrafter"/>
</dbReference>
<evidence type="ECO:0000256" key="5">
    <source>
        <dbReference type="ARBA" id="ARBA00023306"/>
    </source>
</evidence>
<gene>
    <name evidence="9" type="ORF">C8J55DRAFT_517511</name>
</gene>
<dbReference type="PANTHER" id="PTHR13220">
    <property type="entry name" value="TIMELESS INTERACTING-RELATED"/>
    <property type="match status" value="1"/>
</dbReference>
<dbReference type="InterPro" id="IPR040038">
    <property type="entry name" value="TIPIN/Csm3/Swi3"/>
</dbReference>
<keyword evidence="4 6" id="KW-0539">Nucleus</keyword>
<feature type="compositionally biased region" description="Low complexity" evidence="7">
    <location>
        <begin position="17"/>
        <end position="31"/>
    </location>
</feature>
<sequence length="456" mass="50074">MDIFDDDNEVEIISRPSTSASTASFGSSSSSQPLFLPDHDDEDEFDNGPEKNLPQQQDINVDEIFDSVVGDDLNFDYVPLARNREIDYANLEREAQRKAKAHVPLREILSSSPPPPDTGNDASKGKKGRGKDDGEKERRKPMRLDEARLVGPTGFPQLIEDTKHFRIKGKGHEATDLNRLLQIYQYWTHRMYPKSQFKDTVDRVEKLCHSKLMHNKLSMWRDEAHGKAHPDTEDEGTEENADDGPTTDVTPEGGAASRRVSSLAPESDAAAYASSSPSPPTHPPSSTAPSNAGGDEFDDQDMEAIWKEMETEQANEARRATTTTSNVASRNGDVQPSTNANGAEGSFMDVDDDIEGWLALEEAMDSRSLTSTAAPTALSFATAFNSNPSKNANGSVTLAVDDDDDEMWGISHEMEAEDTRKQAAVKDHSVVGTTPEKPSKAQTISTTERGFDDMYC</sequence>
<name>A0A9W9DKQ4_9AGAR</name>
<evidence type="ECO:0000256" key="6">
    <source>
        <dbReference type="RuleBase" id="RU366049"/>
    </source>
</evidence>
<feature type="region of interest" description="Disordered" evidence="7">
    <location>
        <begin position="1"/>
        <end position="59"/>
    </location>
</feature>
<protein>
    <recommendedName>
        <fullName evidence="6">Chromosome segregation in meiosis protein</fullName>
    </recommendedName>
</protein>
<feature type="domain" description="Chromosome segregation in meiosis protein 3" evidence="8">
    <location>
        <begin position="144"/>
        <end position="224"/>
    </location>
</feature>
<reference evidence="9" key="1">
    <citation type="submission" date="2022-08" db="EMBL/GenBank/DDBJ databases">
        <authorList>
            <consortium name="DOE Joint Genome Institute"/>
            <person name="Min B."/>
            <person name="Riley R."/>
            <person name="Sierra-Patev S."/>
            <person name="Naranjo-Ortiz M."/>
            <person name="Looney B."/>
            <person name="Konkel Z."/>
            <person name="Slot J.C."/>
            <person name="Sakamoto Y."/>
            <person name="Steenwyk J.L."/>
            <person name="Rokas A."/>
            <person name="Carro J."/>
            <person name="Camarero S."/>
            <person name="Ferreira P."/>
            <person name="Molpeceres G."/>
            <person name="Ruiz-Duenas F.J."/>
            <person name="Serrano A."/>
            <person name="Henrissat B."/>
            <person name="Drula E."/>
            <person name="Hughes K.W."/>
            <person name="Mata J.L."/>
            <person name="Ishikawa N.K."/>
            <person name="Vargas-Isla R."/>
            <person name="Ushijima S."/>
            <person name="Smith C.A."/>
            <person name="Ahrendt S."/>
            <person name="Andreopoulos W."/>
            <person name="He G."/>
            <person name="Labutti K."/>
            <person name="Lipzen A."/>
            <person name="Ng V."/>
            <person name="Sandor L."/>
            <person name="Barry K."/>
            <person name="Martinez A.T."/>
            <person name="Xiao Y."/>
            <person name="Gibbons J.G."/>
            <person name="Terashima K."/>
            <person name="Hibbett D.S."/>
            <person name="Grigoriev I.V."/>
        </authorList>
    </citation>
    <scope>NUCLEOTIDE SEQUENCE</scope>
    <source>
        <strain evidence="9">Sp2 HRB7682 ss15</strain>
    </source>
</reference>
<keyword evidence="3 6" id="KW-0227">DNA damage</keyword>